<dbReference type="OrthoDB" id="9786046at2"/>
<name>A0A3G9GAG8_9CAUL</name>
<dbReference type="InterPro" id="IPR036969">
    <property type="entry name" value="Citrate_synthase_sf"/>
</dbReference>
<protein>
    <submittedName>
        <fullName evidence="1">Citrate synthase</fullName>
        <ecNumber evidence="1">2.3.3.1</ecNumber>
    </submittedName>
</protein>
<evidence type="ECO:0000313" key="1">
    <source>
        <dbReference type="EMBL" id="BBF81469.1"/>
    </source>
</evidence>
<dbReference type="EMBL" id="AP018827">
    <property type="protein sequence ID" value="BBF81469.1"/>
    <property type="molecule type" value="Genomic_DNA"/>
</dbReference>
<organism evidence="1 2">
    <name type="scientific">Asticcacaulis excentricus</name>
    <dbReference type="NCBI Taxonomy" id="78587"/>
    <lineage>
        <taxon>Bacteria</taxon>
        <taxon>Pseudomonadati</taxon>
        <taxon>Pseudomonadota</taxon>
        <taxon>Alphaproteobacteria</taxon>
        <taxon>Caulobacterales</taxon>
        <taxon>Caulobacteraceae</taxon>
        <taxon>Asticcacaulis</taxon>
    </lineage>
</organism>
<dbReference type="EC" id="2.3.3.1" evidence="1"/>
<dbReference type="GO" id="GO:0036440">
    <property type="term" value="F:citrate synthase activity"/>
    <property type="evidence" value="ECO:0007669"/>
    <property type="project" value="UniProtKB-EC"/>
</dbReference>
<proteinExistence type="predicted"/>
<dbReference type="RefSeq" id="WP_126422588.1">
    <property type="nucleotide sequence ID" value="NZ_AP018827.1"/>
</dbReference>
<keyword evidence="1" id="KW-0808">Transferase</keyword>
<keyword evidence="1" id="KW-0012">Acyltransferase</keyword>
<gene>
    <name evidence="1" type="ORF">EM6_2068</name>
</gene>
<dbReference type="SUPFAM" id="SSF48256">
    <property type="entry name" value="Citrate synthase"/>
    <property type="match status" value="1"/>
</dbReference>
<reference evidence="2" key="1">
    <citation type="journal article" date="2017" name="Biotechnol. Biofuels">
        <title>Evaluation of environmental bacterial communities as a factor affecting the growth of duckweed Lemna minor.</title>
        <authorList>
            <person name="Ishizawa H."/>
            <person name="Kuroda M."/>
            <person name="Morikawa M."/>
            <person name="Ike M."/>
        </authorList>
    </citation>
    <scope>NUCLEOTIDE SEQUENCE [LARGE SCALE GENOMIC DNA]</scope>
    <source>
        <strain evidence="2">M6</strain>
    </source>
</reference>
<sequence>MSRQWISRAEALQRLDVKPQTLYAYVSRQRIAARTDPDNPRRSLYALDDIERLTQRGPRPAEDAPAVLPALSGKSALRGEATIDSDIFIAIDNRPFYRTHDSLALSETENFETVAALLWKDEAANPFGPLKPRPDVNFTGGPRARVWGMLSRRLDEDALSEQATERHLRLEAAGILNELFDAVTNGGPRLYFHQRLARAWKVNDLRDVDLIRRALVLCADNGLDAATLSARAAAVSQGPLSSPVMAGFATLSGPAMGGRVSRAEAYVTQVRRQGNPRLVAETFLRQGVELPGFEAEQSSCDALRAEALMAAAPHIGEDLKTIRAVGEELTGRPLGFTLALALIGRHLDLPKDAPFTLMGLGRSAGWLAHAIEQTETGTAPNVRLRYVGEHPLAAKP</sequence>
<evidence type="ECO:0000313" key="2">
    <source>
        <dbReference type="Proteomes" id="UP000278756"/>
    </source>
</evidence>
<accession>A0A3G9GAG8</accession>
<dbReference type="InterPro" id="IPR016142">
    <property type="entry name" value="Citrate_synth-like_lrg_a-sub"/>
</dbReference>
<dbReference type="Pfam" id="PF00285">
    <property type="entry name" value="Citrate_synt"/>
    <property type="match status" value="1"/>
</dbReference>
<dbReference type="InterPro" id="IPR002020">
    <property type="entry name" value="Citrate_synthase"/>
</dbReference>
<dbReference type="Proteomes" id="UP000278756">
    <property type="component" value="Chromosome 1"/>
</dbReference>
<dbReference type="AlphaFoldDB" id="A0A3G9GAG8"/>
<dbReference type="Gene3D" id="1.10.580.10">
    <property type="entry name" value="Citrate Synthase, domain 1"/>
    <property type="match status" value="1"/>
</dbReference>
<reference evidence="2" key="2">
    <citation type="journal article" date="2017" name="Plant Physiol. Biochem.">
        <title>Differential oxidative and antioxidative response of duckweed Lemna minor toward plant growth promoting/inhibiting bacteria.</title>
        <authorList>
            <person name="Ishizawa H."/>
            <person name="Kuroda M."/>
            <person name="Morikawa M."/>
            <person name="Ike M."/>
        </authorList>
    </citation>
    <scope>NUCLEOTIDE SEQUENCE [LARGE SCALE GENOMIC DNA]</scope>
    <source>
        <strain evidence="2">M6</strain>
    </source>
</reference>